<dbReference type="EMBL" id="FXAR01000006">
    <property type="protein sequence ID" value="SMG30605.1"/>
    <property type="molecule type" value="Genomic_DNA"/>
</dbReference>
<feature type="chain" id="PRO_5038859618" evidence="2">
    <location>
        <begin position="25"/>
        <end position="339"/>
    </location>
</feature>
<keyword evidence="4" id="KW-1185">Reference proteome</keyword>
<organism evidence="3 4">
    <name type="scientific">Corynebacterium pollutisoli</name>
    <dbReference type="NCBI Taxonomy" id="1610489"/>
    <lineage>
        <taxon>Bacteria</taxon>
        <taxon>Bacillati</taxon>
        <taxon>Actinomycetota</taxon>
        <taxon>Actinomycetes</taxon>
        <taxon>Mycobacteriales</taxon>
        <taxon>Corynebacteriaceae</taxon>
        <taxon>Corynebacterium</taxon>
    </lineage>
</organism>
<dbReference type="InterPro" id="IPR015943">
    <property type="entry name" value="WD40/YVTN_repeat-like_dom_sf"/>
</dbReference>
<evidence type="ECO:0000256" key="1">
    <source>
        <dbReference type="SAM" id="MobiDB-lite"/>
    </source>
</evidence>
<proteinExistence type="predicted"/>
<dbReference type="SUPFAM" id="SSF63825">
    <property type="entry name" value="YWTD domain"/>
    <property type="match status" value="1"/>
</dbReference>
<dbReference type="STRING" id="1610489.SAMN06295981_1852"/>
<feature type="region of interest" description="Disordered" evidence="1">
    <location>
        <begin position="30"/>
        <end position="50"/>
    </location>
</feature>
<dbReference type="RefSeq" id="WP_205410438.1">
    <property type="nucleotide sequence ID" value="NZ_FXAR01000006.1"/>
</dbReference>
<protein>
    <submittedName>
        <fullName evidence="3">Uncharacterized protein</fullName>
    </submittedName>
</protein>
<gene>
    <name evidence="3" type="ORF">SAMN06295981_1852</name>
</gene>
<evidence type="ECO:0000313" key="4">
    <source>
        <dbReference type="Proteomes" id="UP000193309"/>
    </source>
</evidence>
<reference evidence="4" key="1">
    <citation type="submission" date="2017-04" db="EMBL/GenBank/DDBJ databases">
        <authorList>
            <person name="Varghese N."/>
            <person name="Submissions S."/>
        </authorList>
    </citation>
    <scope>NUCLEOTIDE SEQUENCE [LARGE SCALE GENOMIC DNA]</scope>
    <source>
        <strain evidence="4">VDS</strain>
    </source>
</reference>
<dbReference type="PROSITE" id="PS51257">
    <property type="entry name" value="PROKAR_LIPOPROTEIN"/>
    <property type="match status" value="1"/>
</dbReference>
<accession>A0A1X7JSN4</accession>
<feature type="signal peptide" evidence="2">
    <location>
        <begin position="1"/>
        <end position="24"/>
    </location>
</feature>
<name>A0A1X7JSN4_9CORY</name>
<dbReference type="Proteomes" id="UP000193309">
    <property type="component" value="Unassembled WGS sequence"/>
</dbReference>
<sequence>MKAGRVTALAALTASSLLLVACNAGPTNPEVPDLGNAEPEASPASTSPAGRVIDVASEVSDMEAAGDILGLRSGGTLTLGTLDAFGSGDTTEVTVPEACADLTASADTFVLACGDEVLLVDAASGDIDTRSVADTHAAPAASAVLTSSGELVVGSADDDRVVVFADGQEQDSITVAGMTTQLLAVPVDGADDAVVRTNHENTTIQDVHWRDGKQGGTLRVGLGIGQAAAGEDGIVLASDNRGGQLAVYTADSVVRLHQTVPVAGSPWAVAWDPERDVAWVTTTADNRLRAFDLSTGVPEEVGAVDTVADARNILVLADGTLVVASATGEGLQVITDPEI</sequence>
<dbReference type="Gene3D" id="2.130.10.10">
    <property type="entry name" value="YVTN repeat-like/Quinoprotein amine dehydrogenase"/>
    <property type="match status" value="1"/>
</dbReference>
<evidence type="ECO:0000256" key="2">
    <source>
        <dbReference type="SAM" id="SignalP"/>
    </source>
</evidence>
<evidence type="ECO:0000313" key="3">
    <source>
        <dbReference type="EMBL" id="SMG30605.1"/>
    </source>
</evidence>
<keyword evidence="2" id="KW-0732">Signal</keyword>
<dbReference type="AlphaFoldDB" id="A0A1X7JSN4"/>